<proteinExistence type="predicted"/>
<dbReference type="PANTHER" id="PTHR43364">
    <property type="entry name" value="NADH-SPECIFIC METHYLGLYOXAL REDUCTASE-RELATED"/>
    <property type="match status" value="1"/>
</dbReference>
<dbReference type="AlphaFoldDB" id="A0A642USK4"/>
<accession>A0A642USK4</accession>
<dbReference type="InterPro" id="IPR023210">
    <property type="entry name" value="NADP_OxRdtase_dom"/>
</dbReference>
<evidence type="ECO:0000313" key="3">
    <source>
        <dbReference type="EMBL" id="KAA8904689.1"/>
    </source>
</evidence>
<sequence>MKVVFGTQTFGVEGKEGVRTNDPEECRAILQLLKKRRYGELDSSRVYGDGTAEEMLGALQWRDLGFTIGTKLYPTKSTGLSMFSYQYTHEPEDVRRATMDSLKALKADKVGLLYLHGPDRTVPFEETLEEINELYKEGCFNRFGLSNFMSWEVAQICEICKMNGWIAPTVYQGIYNVVHRAIEQELIPCLRHYGISLYGFQPLAGGFLTDRYERGMKEDDYEPGSRFDPKTLQGMVIQGVYMNDSYLVALELIREAAKEHGLTEAECALRWIVHHSALSDKHGDAIVMGASSIRQLKSNLDDLGKGPLPETMLQVLDTAWTKTNSVASKYFH</sequence>
<dbReference type="GO" id="GO:0016491">
    <property type="term" value="F:oxidoreductase activity"/>
    <property type="evidence" value="ECO:0007669"/>
    <property type="project" value="UniProtKB-KW"/>
</dbReference>
<dbReference type="Proteomes" id="UP000761534">
    <property type="component" value="Unassembled WGS sequence"/>
</dbReference>
<evidence type="ECO:0000313" key="4">
    <source>
        <dbReference type="Proteomes" id="UP000761534"/>
    </source>
</evidence>
<dbReference type="Gene3D" id="3.20.20.100">
    <property type="entry name" value="NADP-dependent oxidoreductase domain"/>
    <property type="match status" value="1"/>
</dbReference>
<evidence type="ECO:0000259" key="2">
    <source>
        <dbReference type="Pfam" id="PF00248"/>
    </source>
</evidence>
<keyword evidence="4" id="KW-1185">Reference proteome</keyword>
<dbReference type="SUPFAM" id="SSF51430">
    <property type="entry name" value="NAD(P)-linked oxidoreductase"/>
    <property type="match status" value="1"/>
</dbReference>
<protein>
    <recommendedName>
        <fullName evidence="2">NADP-dependent oxidoreductase domain-containing protein</fullName>
    </recommendedName>
</protein>
<keyword evidence="1" id="KW-0560">Oxidoreductase</keyword>
<comment type="caution">
    <text evidence="3">The sequence shown here is derived from an EMBL/GenBank/DDBJ whole genome shotgun (WGS) entry which is preliminary data.</text>
</comment>
<dbReference type="InterPro" id="IPR036812">
    <property type="entry name" value="NAD(P)_OxRdtase_dom_sf"/>
</dbReference>
<dbReference type="CDD" id="cd19075">
    <property type="entry name" value="AKR_AKR7A1-5"/>
    <property type="match status" value="1"/>
</dbReference>
<organism evidence="3 4">
    <name type="scientific">Trichomonascus ciferrii</name>
    <dbReference type="NCBI Taxonomy" id="44093"/>
    <lineage>
        <taxon>Eukaryota</taxon>
        <taxon>Fungi</taxon>
        <taxon>Dikarya</taxon>
        <taxon>Ascomycota</taxon>
        <taxon>Saccharomycotina</taxon>
        <taxon>Dipodascomycetes</taxon>
        <taxon>Dipodascales</taxon>
        <taxon>Trichomonascaceae</taxon>
        <taxon>Trichomonascus</taxon>
        <taxon>Trichomonascus ciferrii complex</taxon>
    </lineage>
</organism>
<name>A0A642USK4_9ASCO</name>
<dbReference type="EMBL" id="SWFS01000425">
    <property type="protein sequence ID" value="KAA8904689.1"/>
    <property type="molecule type" value="Genomic_DNA"/>
</dbReference>
<gene>
    <name evidence="3" type="ORF">TRICI_005386</name>
</gene>
<feature type="domain" description="NADP-dependent oxidoreductase" evidence="2">
    <location>
        <begin position="2"/>
        <end position="318"/>
    </location>
</feature>
<dbReference type="InterPro" id="IPR050523">
    <property type="entry name" value="AKR_Detox_Biosynth"/>
</dbReference>
<reference evidence="3" key="1">
    <citation type="journal article" date="2019" name="G3 (Bethesda)">
        <title>Genome Assemblies of Two Rare Opportunistic Yeast Pathogens: Diutina rugosa (syn. Candida rugosa) and Trichomonascus ciferrii (syn. Candida ciferrii).</title>
        <authorList>
            <person name="Mixao V."/>
            <person name="Saus E."/>
            <person name="Hansen A.P."/>
            <person name="Lass-Florl C."/>
            <person name="Gabaldon T."/>
        </authorList>
    </citation>
    <scope>NUCLEOTIDE SEQUENCE</scope>
    <source>
        <strain evidence="3">CBS 4856</strain>
    </source>
</reference>
<dbReference type="OrthoDB" id="4030786at2759"/>
<dbReference type="VEuPathDB" id="FungiDB:TRICI_005386"/>
<dbReference type="PANTHER" id="PTHR43364:SF4">
    <property type="entry name" value="NAD(P)-LINKED OXIDOREDUCTASE SUPERFAMILY PROTEIN"/>
    <property type="match status" value="1"/>
</dbReference>
<evidence type="ECO:0000256" key="1">
    <source>
        <dbReference type="ARBA" id="ARBA00023002"/>
    </source>
</evidence>
<dbReference type="Pfam" id="PF00248">
    <property type="entry name" value="Aldo_ket_red"/>
    <property type="match status" value="1"/>
</dbReference>